<comment type="caution">
    <text evidence="1">The sequence shown here is derived from an EMBL/GenBank/DDBJ whole genome shotgun (WGS) entry which is preliminary data.</text>
</comment>
<protein>
    <submittedName>
        <fullName evidence="1">Uncharacterized protein</fullName>
    </submittedName>
</protein>
<dbReference type="Proteomes" id="UP001596104">
    <property type="component" value="Unassembled WGS sequence"/>
</dbReference>
<dbReference type="EMBL" id="JBHSLV010000031">
    <property type="protein sequence ID" value="MFC5394522.1"/>
    <property type="molecule type" value="Genomic_DNA"/>
</dbReference>
<name>A0ABW0HB87_9HYPH</name>
<sequence>MSLAGAIIAGDQSRRQARLEAQAEANSIASVRRLANQLAASRRREAALQDEIDQLRFDLGRAHAALRRLL</sequence>
<accession>A0ABW0HB87</accession>
<organism evidence="1 2">
    <name type="scientific">Bosea vestrisii</name>
    <dbReference type="NCBI Taxonomy" id="151416"/>
    <lineage>
        <taxon>Bacteria</taxon>
        <taxon>Pseudomonadati</taxon>
        <taxon>Pseudomonadota</taxon>
        <taxon>Alphaproteobacteria</taxon>
        <taxon>Hyphomicrobiales</taxon>
        <taxon>Boseaceae</taxon>
        <taxon>Bosea</taxon>
    </lineage>
</organism>
<dbReference type="RefSeq" id="WP_377009882.1">
    <property type="nucleotide sequence ID" value="NZ_JBHSLV010000031.1"/>
</dbReference>
<keyword evidence="2" id="KW-1185">Reference proteome</keyword>
<proteinExistence type="predicted"/>
<reference evidence="2" key="1">
    <citation type="journal article" date="2019" name="Int. J. Syst. Evol. Microbiol.">
        <title>The Global Catalogue of Microorganisms (GCM) 10K type strain sequencing project: providing services to taxonomists for standard genome sequencing and annotation.</title>
        <authorList>
            <consortium name="The Broad Institute Genomics Platform"/>
            <consortium name="The Broad Institute Genome Sequencing Center for Infectious Disease"/>
            <person name="Wu L."/>
            <person name="Ma J."/>
        </authorList>
    </citation>
    <scope>NUCLEOTIDE SEQUENCE [LARGE SCALE GENOMIC DNA]</scope>
    <source>
        <strain evidence="2">CGMCC 1.16326</strain>
    </source>
</reference>
<evidence type="ECO:0000313" key="2">
    <source>
        <dbReference type="Proteomes" id="UP001596104"/>
    </source>
</evidence>
<gene>
    <name evidence="1" type="ORF">ACFPPC_17935</name>
</gene>
<evidence type="ECO:0000313" key="1">
    <source>
        <dbReference type="EMBL" id="MFC5394522.1"/>
    </source>
</evidence>